<dbReference type="GO" id="GO:0016887">
    <property type="term" value="F:ATP hydrolysis activity"/>
    <property type="evidence" value="ECO:0007669"/>
    <property type="project" value="InterPro"/>
</dbReference>
<feature type="domain" description="ABC transporter" evidence="9">
    <location>
        <begin position="341"/>
        <end position="567"/>
    </location>
</feature>
<dbReference type="CDD" id="cd03228">
    <property type="entry name" value="ABCC_MRP_Like"/>
    <property type="match status" value="1"/>
</dbReference>
<keyword evidence="12" id="KW-1185">Reference proteome</keyword>
<comment type="subcellular location">
    <subcellularLocation>
        <location evidence="1">Cell membrane</location>
        <topology evidence="1">Multi-pass membrane protein</topology>
    </subcellularLocation>
</comment>
<dbReference type="PANTHER" id="PTHR24221:SF654">
    <property type="entry name" value="ATP-BINDING CASSETTE SUB-FAMILY B MEMBER 6"/>
    <property type="match status" value="1"/>
</dbReference>
<evidence type="ECO:0000256" key="8">
    <source>
        <dbReference type="SAM" id="Phobius"/>
    </source>
</evidence>
<dbReference type="SUPFAM" id="SSF52540">
    <property type="entry name" value="P-loop containing nucleoside triphosphate hydrolases"/>
    <property type="match status" value="1"/>
</dbReference>
<dbReference type="GO" id="GO:0005524">
    <property type="term" value="F:ATP binding"/>
    <property type="evidence" value="ECO:0007669"/>
    <property type="project" value="UniProtKB-KW"/>
</dbReference>
<keyword evidence="4" id="KW-0547">Nucleotide-binding</keyword>
<dbReference type="Pfam" id="PF00664">
    <property type="entry name" value="ABC_membrane"/>
    <property type="match status" value="1"/>
</dbReference>
<evidence type="ECO:0000256" key="2">
    <source>
        <dbReference type="ARBA" id="ARBA00005417"/>
    </source>
</evidence>
<dbReference type="PROSITE" id="PS00211">
    <property type="entry name" value="ABC_TRANSPORTER_1"/>
    <property type="match status" value="1"/>
</dbReference>
<evidence type="ECO:0000259" key="10">
    <source>
        <dbReference type="PROSITE" id="PS50929"/>
    </source>
</evidence>
<protein>
    <submittedName>
        <fullName evidence="11">Cyclic peptide transporter</fullName>
    </submittedName>
</protein>
<comment type="similarity">
    <text evidence="2">Belongs to the ABC transporter superfamily.</text>
</comment>
<dbReference type="PANTHER" id="PTHR24221">
    <property type="entry name" value="ATP-BINDING CASSETTE SUB-FAMILY B"/>
    <property type="match status" value="1"/>
</dbReference>
<evidence type="ECO:0000256" key="3">
    <source>
        <dbReference type="ARBA" id="ARBA00022692"/>
    </source>
</evidence>
<dbReference type="EMBL" id="CP023740">
    <property type="protein sequence ID" value="ATQ70912.1"/>
    <property type="molecule type" value="Genomic_DNA"/>
</dbReference>
<dbReference type="InterPro" id="IPR005898">
    <property type="entry name" value="Cyc_pep_transpt_SyrD/YojI"/>
</dbReference>
<feature type="domain" description="ABC transmembrane type-1" evidence="10">
    <location>
        <begin position="22"/>
        <end position="298"/>
    </location>
</feature>
<proteinExistence type="inferred from homology"/>
<reference evidence="12" key="1">
    <citation type="submission" date="2017-10" db="EMBL/GenBank/DDBJ databases">
        <title>Completed PacBio SMRT sequence of Methylosinus trichosporium OB3b reveals presence of a third large plasmid.</title>
        <authorList>
            <person name="Charles T.C."/>
            <person name="Lynch M.D.J."/>
            <person name="Heil J.R."/>
            <person name="Cheng J."/>
        </authorList>
    </citation>
    <scope>NUCLEOTIDE SEQUENCE [LARGE SCALE GENOMIC DNA]</scope>
    <source>
        <strain evidence="12">OB3b</strain>
        <plasmid evidence="12">pob3b3</plasmid>
    </source>
</reference>
<dbReference type="Pfam" id="PF00005">
    <property type="entry name" value="ABC_tran"/>
    <property type="match status" value="1"/>
</dbReference>
<feature type="transmembrane region" description="Helical" evidence="8">
    <location>
        <begin position="20"/>
        <end position="42"/>
    </location>
</feature>
<keyword evidence="6 8" id="KW-1133">Transmembrane helix</keyword>
<evidence type="ECO:0000256" key="1">
    <source>
        <dbReference type="ARBA" id="ARBA00004651"/>
    </source>
</evidence>
<dbReference type="InterPro" id="IPR027417">
    <property type="entry name" value="P-loop_NTPase"/>
</dbReference>
<dbReference type="GO" id="GO:0005886">
    <property type="term" value="C:plasma membrane"/>
    <property type="evidence" value="ECO:0007669"/>
    <property type="project" value="UniProtKB-SubCell"/>
</dbReference>
<feature type="transmembrane region" description="Helical" evidence="8">
    <location>
        <begin position="138"/>
        <end position="171"/>
    </location>
</feature>
<dbReference type="GO" id="GO:1904680">
    <property type="term" value="F:peptide transmembrane transporter activity"/>
    <property type="evidence" value="ECO:0007669"/>
    <property type="project" value="InterPro"/>
</dbReference>
<gene>
    <name evidence="11" type="ORF">CQW49_23405</name>
</gene>
<dbReference type="InterPro" id="IPR003593">
    <property type="entry name" value="AAA+_ATPase"/>
</dbReference>
<keyword evidence="5" id="KW-0067">ATP-binding</keyword>
<dbReference type="Gene3D" id="1.20.1560.10">
    <property type="entry name" value="ABC transporter type 1, transmembrane domain"/>
    <property type="match status" value="1"/>
</dbReference>
<sequence>MDPNQETLAHTALRLLAPFWPIGVFATCMGALSGLATAWLLATINRALYADGDIAAALMWTFAGLVTVTLAGEIVSDLGNSWIGQQIIAALRKELVAKVVAAPIEQIERYRAHRLLSVLGQDVDAVSIFSYNFSSLAIALAVTSGCVLYLVFLSPIIFLIVAVAIAAGVLVNFWARKRGSAFYEEARVAQDEVYRQYRAITEGAKELRLNRDRRRRVHGEQLTEAIDRIRDMKVRAFSIFMSANAVDSALFFVMIAMIIVWQGWLGVERTAVSGFILVLLYLKGPLDQALAAYSHFVNAQVSFRRIAELSADFADPESGFAAALPTPAASGASPGIGSIALRGARYAFPAGEGAEPFVLGPIDLTIRGGELLFIVGENGCGKTTLIKLLLALYPPQEGELLLDGAPITAAGRDDYRQLISAVFFDYFLFDDLVAPDGDVREKAGPYLEALEIAHKVTVENGRFSTTDLSAGQRKRLALIQVYLEQRPIVVFDEWAAEQDPTFRRVFYAEMLPAFKAQGKTLIVISHDDRYFGSADRLVRLDKGRIVEIVEAPGEAPRRGLPLQQEEVA</sequence>
<dbReference type="KEGG" id="mtw:CQW49_23405"/>
<dbReference type="GO" id="GO:0015833">
    <property type="term" value="P:peptide transport"/>
    <property type="evidence" value="ECO:0007669"/>
    <property type="project" value="InterPro"/>
</dbReference>
<accession>A0A2D2D7I4</accession>
<dbReference type="Gene3D" id="3.40.50.300">
    <property type="entry name" value="P-loop containing nucleotide triphosphate hydrolases"/>
    <property type="match status" value="1"/>
</dbReference>
<dbReference type="GO" id="GO:0140359">
    <property type="term" value="F:ABC-type transporter activity"/>
    <property type="evidence" value="ECO:0007669"/>
    <property type="project" value="InterPro"/>
</dbReference>
<evidence type="ECO:0000256" key="7">
    <source>
        <dbReference type="ARBA" id="ARBA00023136"/>
    </source>
</evidence>
<geneLocation type="plasmid" evidence="12">
    <name>pob3b3</name>
</geneLocation>
<dbReference type="InterPro" id="IPR039421">
    <property type="entry name" value="Type_1_exporter"/>
</dbReference>
<dbReference type="RefSeq" id="WP_003614837.1">
    <property type="nucleotide sequence ID" value="NZ_ADVE02000003.1"/>
</dbReference>
<evidence type="ECO:0000313" key="12">
    <source>
        <dbReference type="Proteomes" id="UP000230709"/>
    </source>
</evidence>
<dbReference type="InterPro" id="IPR017871">
    <property type="entry name" value="ABC_transporter-like_CS"/>
</dbReference>
<dbReference type="InterPro" id="IPR003439">
    <property type="entry name" value="ABC_transporter-like_ATP-bd"/>
</dbReference>
<feature type="transmembrane region" description="Helical" evidence="8">
    <location>
        <begin position="236"/>
        <end position="260"/>
    </location>
</feature>
<name>A0A2D2D7I4_METT3</name>
<dbReference type="PROSITE" id="PS50893">
    <property type="entry name" value="ABC_TRANSPORTER_2"/>
    <property type="match status" value="1"/>
</dbReference>
<dbReference type="Proteomes" id="UP000230709">
    <property type="component" value="Plasmid pOB3b3"/>
</dbReference>
<keyword evidence="7 8" id="KW-0472">Membrane</keyword>
<dbReference type="GO" id="GO:0034040">
    <property type="term" value="F:ATPase-coupled lipid transmembrane transporter activity"/>
    <property type="evidence" value="ECO:0007669"/>
    <property type="project" value="TreeGrafter"/>
</dbReference>
<dbReference type="NCBIfam" id="TIGR01194">
    <property type="entry name" value="cyc_pep_trnsptr"/>
    <property type="match status" value="1"/>
</dbReference>
<dbReference type="InterPro" id="IPR011527">
    <property type="entry name" value="ABC1_TM_dom"/>
</dbReference>
<keyword evidence="3 8" id="KW-0812">Transmembrane</keyword>
<dbReference type="SMART" id="SM00382">
    <property type="entry name" value="AAA"/>
    <property type="match status" value="1"/>
</dbReference>
<evidence type="ECO:0000256" key="4">
    <source>
        <dbReference type="ARBA" id="ARBA00022741"/>
    </source>
</evidence>
<evidence type="ECO:0000256" key="5">
    <source>
        <dbReference type="ARBA" id="ARBA00022840"/>
    </source>
</evidence>
<dbReference type="PROSITE" id="PS50929">
    <property type="entry name" value="ABC_TM1F"/>
    <property type="match status" value="1"/>
</dbReference>
<dbReference type="AlphaFoldDB" id="A0A2D2D7I4"/>
<dbReference type="SUPFAM" id="SSF90123">
    <property type="entry name" value="ABC transporter transmembrane region"/>
    <property type="match status" value="1"/>
</dbReference>
<evidence type="ECO:0000313" key="11">
    <source>
        <dbReference type="EMBL" id="ATQ70912.1"/>
    </source>
</evidence>
<keyword evidence="11" id="KW-0614">Plasmid</keyword>
<evidence type="ECO:0000256" key="6">
    <source>
        <dbReference type="ARBA" id="ARBA00022989"/>
    </source>
</evidence>
<evidence type="ECO:0000259" key="9">
    <source>
        <dbReference type="PROSITE" id="PS50893"/>
    </source>
</evidence>
<feature type="transmembrane region" description="Helical" evidence="8">
    <location>
        <begin position="54"/>
        <end position="72"/>
    </location>
</feature>
<dbReference type="STRING" id="595536.GCA_000178815_00016"/>
<organism evidence="11 12">
    <name type="scientific">Methylosinus trichosporium (strain ATCC 35070 / NCIMB 11131 / UNIQEM 75 / OB3b)</name>
    <dbReference type="NCBI Taxonomy" id="595536"/>
    <lineage>
        <taxon>Bacteria</taxon>
        <taxon>Pseudomonadati</taxon>
        <taxon>Pseudomonadota</taxon>
        <taxon>Alphaproteobacteria</taxon>
        <taxon>Hyphomicrobiales</taxon>
        <taxon>Methylocystaceae</taxon>
        <taxon>Methylosinus</taxon>
    </lineage>
</organism>
<dbReference type="InterPro" id="IPR036640">
    <property type="entry name" value="ABC1_TM_sf"/>
</dbReference>